<proteinExistence type="predicted"/>
<dbReference type="AlphaFoldDB" id="A5G4C1"/>
<evidence type="ECO:0000313" key="1">
    <source>
        <dbReference type="EMBL" id="ABQ26639.1"/>
    </source>
</evidence>
<gene>
    <name evidence="1" type="ordered locus">Gura_2460</name>
</gene>
<dbReference type="KEGG" id="gur:Gura_2460"/>
<name>A5G4C1_GEOUR</name>
<dbReference type="RefSeq" id="WP_011939329.1">
    <property type="nucleotide sequence ID" value="NC_009483.1"/>
</dbReference>
<sequence>MITDQSEWKVKASLKPGQKGTLKQYEEFGDKLFCVRYRYKDGFRIKTVEISQGL</sequence>
<reference evidence="1 2" key="1">
    <citation type="submission" date="2007-05" db="EMBL/GenBank/DDBJ databases">
        <title>Complete sequence of Geobacter uraniireducens Rf4.</title>
        <authorList>
            <consortium name="US DOE Joint Genome Institute"/>
            <person name="Copeland A."/>
            <person name="Lucas S."/>
            <person name="Lapidus A."/>
            <person name="Barry K."/>
            <person name="Detter J.C."/>
            <person name="Glavina del Rio T."/>
            <person name="Hammon N."/>
            <person name="Israni S."/>
            <person name="Dalin E."/>
            <person name="Tice H."/>
            <person name="Pitluck S."/>
            <person name="Chertkov O."/>
            <person name="Brettin T."/>
            <person name="Bruce D."/>
            <person name="Han C."/>
            <person name="Schmutz J."/>
            <person name="Larimer F."/>
            <person name="Land M."/>
            <person name="Hauser L."/>
            <person name="Kyrpides N."/>
            <person name="Mikhailova N."/>
            <person name="Shelobolina E."/>
            <person name="Aklujkar M."/>
            <person name="Lovley D."/>
            <person name="Richardson P."/>
        </authorList>
    </citation>
    <scope>NUCLEOTIDE SEQUENCE [LARGE SCALE GENOMIC DNA]</scope>
    <source>
        <strain evidence="1 2">Rf4</strain>
    </source>
</reference>
<evidence type="ECO:0000313" key="2">
    <source>
        <dbReference type="Proteomes" id="UP000006695"/>
    </source>
</evidence>
<dbReference type="HOGENOM" id="CLU_3043869_0_0_7"/>
<protein>
    <submittedName>
        <fullName evidence="1">Uncharacterized protein</fullName>
    </submittedName>
</protein>
<accession>A5G4C1</accession>
<organism evidence="1 2">
    <name type="scientific">Geotalea uraniireducens (strain Rf4)</name>
    <name type="common">Geobacter uraniireducens</name>
    <dbReference type="NCBI Taxonomy" id="351605"/>
    <lineage>
        <taxon>Bacteria</taxon>
        <taxon>Pseudomonadati</taxon>
        <taxon>Thermodesulfobacteriota</taxon>
        <taxon>Desulfuromonadia</taxon>
        <taxon>Geobacterales</taxon>
        <taxon>Geobacteraceae</taxon>
        <taxon>Geotalea</taxon>
    </lineage>
</organism>
<dbReference type="Proteomes" id="UP000006695">
    <property type="component" value="Chromosome"/>
</dbReference>
<dbReference type="EMBL" id="CP000698">
    <property type="protein sequence ID" value="ABQ26639.1"/>
    <property type="molecule type" value="Genomic_DNA"/>
</dbReference>
<keyword evidence="2" id="KW-1185">Reference proteome</keyword>